<dbReference type="InterPro" id="IPR030811">
    <property type="entry name" value="SoxH-rel_PQQ_1"/>
</dbReference>
<name>I7ZH16_9GAMM</name>
<evidence type="ECO:0000256" key="1">
    <source>
        <dbReference type="ARBA" id="ARBA00005250"/>
    </source>
</evidence>
<reference evidence="4 5" key="1">
    <citation type="journal article" date="2012" name="J. Bacteriol.">
        <title>Genome Sequence of n-Alkane-Degrading Hydrocarboniphaga effusa Strain AP103T (ATCC BAA-332T).</title>
        <authorList>
            <person name="Chang H.K."/>
            <person name="Zylstra G.J."/>
            <person name="Chae J.C."/>
        </authorList>
    </citation>
    <scope>NUCLEOTIDE SEQUENCE [LARGE SCALE GENOMIC DNA]</scope>
    <source>
        <strain evidence="4 5">AP103</strain>
    </source>
</reference>
<feature type="chain" id="PRO_5003713134" evidence="2">
    <location>
        <begin position="22"/>
        <end position="310"/>
    </location>
</feature>
<gene>
    <name evidence="4" type="ORF">WQQ_13360</name>
</gene>
<dbReference type="Proteomes" id="UP000003704">
    <property type="component" value="Unassembled WGS sequence"/>
</dbReference>
<organism evidence="4 5">
    <name type="scientific">Hydrocarboniphaga effusa AP103</name>
    <dbReference type="NCBI Taxonomy" id="1172194"/>
    <lineage>
        <taxon>Bacteria</taxon>
        <taxon>Pseudomonadati</taxon>
        <taxon>Pseudomonadota</taxon>
        <taxon>Gammaproteobacteria</taxon>
        <taxon>Nevskiales</taxon>
        <taxon>Nevskiaceae</taxon>
        <taxon>Hydrocarboniphaga</taxon>
    </lineage>
</organism>
<feature type="signal peptide" evidence="2">
    <location>
        <begin position="1"/>
        <end position="21"/>
    </location>
</feature>
<dbReference type="AlphaFoldDB" id="I7ZH16"/>
<dbReference type="InterPro" id="IPR036866">
    <property type="entry name" value="RibonucZ/Hydroxyglut_hydro"/>
</dbReference>
<dbReference type="PANTHER" id="PTHR42951">
    <property type="entry name" value="METALLO-BETA-LACTAMASE DOMAIN-CONTAINING"/>
    <property type="match status" value="1"/>
</dbReference>
<dbReference type="SMART" id="SM00849">
    <property type="entry name" value="Lactamase_B"/>
    <property type="match status" value="1"/>
</dbReference>
<dbReference type="NCBIfam" id="TIGR04558">
    <property type="entry name" value="SoxH_rel_PQQ_1"/>
    <property type="match status" value="1"/>
</dbReference>
<dbReference type="STRING" id="1172194.WQQ_13360"/>
<dbReference type="CDD" id="cd16282">
    <property type="entry name" value="metallo-hydrolase-like_MBL-fold"/>
    <property type="match status" value="1"/>
</dbReference>
<keyword evidence="4" id="KW-0378">Hydrolase</keyword>
<dbReference type="PANTHER" id="PTHR42951:SF4">
    <property type="entry name" value="ACYL-COENZYME A THIOESTERASE MBLAC2"/>
    <property type="match status" value="1"/>
</dbReference>
<dbReference type="SUPFAM" id="SSF56281">
    <property type="entry name" value="Metallo-hydrolase/oxidoreductase"/>
    <property type="match status" value="1"/>
</dbReference>
<evidence type="ECO:0000256" key="2">
    <source>
        <dbReference type="SAM" id="SignalP"/>
    </source>
</evidence>
<dbReference type="EMBL" id="AKGD01000001">
    <property type="protein sequence ID" value="EIT71199.1"/>
    <property type="molecule type" value="Genomic_DNA"/>
</dbReference>
<comment type="caution">
    <text evidence="4">The sequence shown here is derived from an EMBL/GenBank/DDBJ whole genome shotgun (WGS) entry which is preliminary data.</text>
</comment>
<sequence>MKRWLCALLLPAYCYAGAAVAPDYALAPQRIADGVWWFEGLQEHFTRSNGGNIANTGFIVGRDGVVVIDSGPSRQYGEQMRKQVEAHSGGKKIVEVLITHAHPDHFLGNQAFNGIRIEALPQTVAVIAEQGETLSANLYRLVGAWMQGTEVRKPEALTQTGERVIGGRKLRLIALQGHTEADLAVYDEASRTLFAGDLVFLHRAATTPNANIAKWLAALDALQKIDFQTLVPGHGPVVHGPEAIAETRAYLVWLRDSLHAAAANGLDMMEVANQPIPERFRSLAVVQEEHTRSVSHLYPAMELEALSPAK</sequence>
<dbReference type="RefSeq" id="WP_007184290.1">
    <property type="nucleotide sequence ID" value="NZ_AKGD01000001.1"/>
</dbReference>
<dbReference type="GO" id="GO:0016787">
    <property type="term" value="F:hydrolase activity"/>
    <property type="evidence" value="ECO:0007669"/>
    <property type="project" value="UniProtKB-KW"/>
</dbReference>
<dbReference type="InterPro" id="IPR050855">
    <property type="entry name" value="NDM-1-like"/>
</dbReference>
<protein>
    <submittedName>
        <fullName evidence="4">Hydrolase, putative</fullName>
    </submittedName>
</protein>
<evidence type="ECO:0000313" key="5">
    <source>
        <dbReference type="Proteomes" id="UP000003704"/>
    </source>
</evidence>
<dbReference type="Gene3D" id="3.60.15.10">
    <property type="entry name" value="Ribonuclease Z/Hydroxyacylglutathione hydrolase-like"/>
    <property type="match status" value="1"/>
</dbReference>
<keyword evidence="5" id="KW-1185">Reference proteome</keyword>
<evidence type="ECO:0000259" key="3">
    <source>
        <dbReference type="SMART" id="SM00849"/>
    </source>
</evidence>
<proteinExistence type="inferred from homology"/>
<keyword evidence="2" id="KW-0732">Signal</keyword>
<accession>I7ZH16</accession>
<dbReference type="Pfam" id="PF00753">
    <property type="entry name" value="Lactamase_B"/>
    <property type="match status" value="1"/>
</dbReference>
<comment type="similarity">
    <text evidence="1">Belongs to the metallo-beta-lactamase superfamily. Class-B beta-lactamase family.</text>
</comment>
<dbReference type="InterPro" id="IPR001279">
    <property type="entry name" value="Metallo-B-lactamas"/>
</dbReference>
<evidence type="ECO:0000313" key="4">
    <source>
        <dbReference type="EMBL" id="EIT71199.1"/>
    </source>
</evidence>
<feature type="domain" description="Metallo-beta-lactamase" evidence="3">
    <location>
        <begin position="53"/>
        <end position="234"/>
    </location>
</feature>
<dbReference type="GO" id="GO:0017001">
    <property type="term" value="P:antibiotic catabolic process"/>
    <property type="evidence" value="ECO:0007669"/>
    <property type="project" value="UniProtKB-ARBA"/>
</dbReference>